<evidence type="ECO:0000313" key="2">
    <source>
        <dbReference type="Proteomes" id="UP001529510"/>
    </source>
</evidence>
<accession>A0ABD0RFJ3</accession>
<keyword evidence="2" id="KW-1185">Reference proteome</keyword>
<reference evidence="1 2" key="1">
    <citation type="submission" date="2024-05" db="EMBL/GenBank/DDBJ databases">
        <title>Genome sequencing and assembly of Indian major carp, Cirrhinus mrigala (Hamilton, 1822).</title>
        <authorList>
            <person name="Mohindra V."/>
            <person name="Chowdhury L.M."/>
            <person name="Lal K."/>
            <person name="Jena J.K."/>
        </authorList>
    </citation>
    <scope>NUCLEOTIDE SEQUENCE [LARGE SCALE GENOMIC DNA]</scope>
    <source>
        <strain evidence="1">CM1030</strain>
        <tissue evidence="1">Blood</tissue>
    </source>
</reference>
<feature type="non-terminal residue" evidence="1">
    <location>
        <position position="1"/>
    </location>
</feature>
<evidence type="ECO:0000313" key="1">
    <source>
        <dbReference type="EMBL" id="KAL0197309.1"/>
    </source>
</evidence>
<sequence length="73" mass="8007">DDDGSPLLCRMGDIENNPHSNSTVFIQTSPFTYFVTNTIQSVPSILDGAESFSPLSLTYILLLSLPALLHAFY</sequence>
<dbReference type="Proteomes" id="UP001529510">
    <property type="component" value="Unassembled WGS sequence"/>
</dbReference>
<organism evidence="1 2">
    <name type="scientific">Cirrhinus mrigala</name>
    <name type="common">Mrigala</name>
    <dbReference type="NCBI Taxonomy" id="683832"/>
    <lineage>
        <taxon>Eukaryota</taxon>
        <taxon>Metazoa</taxon>
        <taxon>Chordata</taxon>
        <taxon>Craniata</taxon>
        <taxon>Vertebrata</taxon>
        <taxon>Euteleostomi</taxon>
        <taxon>Actinopterygii</taxon>
        <taxon>Neopterygii</taxon>
        <taxon>Teleostei</taxon>
        <taxon>Ostariophysi</taxon>
        <taxon>Cypriniformes</taxon>
        <taxon>Cyprinidae</taxon>
        <taxon>Labeoninae</taxon>
        <taxon>Labeonini</taxon>
        <taxon>Cirrhinus</taxon>
    </lineage>
</organism>
<name>A0ABD0RFJ3_CIRMR</name>
<dbReference type="EMBL" id="JAMKFB020000003">
    <property type="protein sequence ID" value="KAL0197309.1"/>
    <property type="molecule type" value="Genomic_DNA"/>
</dbReference>
<proteinExistence type="predicted"/>
<comment type="caution">
    <text evidence="1">The sequence shown here is derived from an EMBL/GenBank/DDBJ whole genome shotgun (WGS) entry which is preliminary data.</text>
</comment>
<gene>
    <name evidence="1" type="ORF">M9458_005849</name>
</gene>
<dbReference type="AlphaFoldDB" id="A0ABD0RFJ3"/>
<protein>
    <submittedName>
        <fullName evidence="1">Uncharacterized protein</fullName>
    </submittedName>
</protein>